<feature type="transmembrane region" description="Helical" evidence="1">
    <location>
        <begin position="292"/>
        <end position="313"/>
    </location>
</feature>
<organism evidence="2 3">
    <name type="scientific">Marinobacter excellens HL-55</name>
    <dbReference type="NCBI Taxonomy" id="1305731"/>
    <lineage>
        <taxon>Bacteria</taxon>
        <taxon>Pseudomonadati</taxon>
        <taxon>Pseudomonadota</taxon>
        <taxon>Gammaproteobacteria</taxon>
        <taxon>Pseudomonadales</taxon>
        <taxon>Marinobacteraceae</taxon>
        <taxon>Marinobacter</taxon>
    </lineage>
</organism>
<dbReference type="InterPro" id="IPR007163">
    <property type="entry name" value="VCA0040-like"/>
</dbReference>
<dbReference type="EMBL" id="LJZQ01000015">
    <property type="protein sequence ID" value="KPQ28425.1"/>
    <property type="molecule type" value="Genomic_DNA"/>
</dbReference>
<dbReference type="STRING" id="1305731.GCA_000934705_00833"/>
<gene>
    <name evidence="2" type="ORF">HLUCCX14_10650</name>
</gene>
<proteinExistence type="predicted"/>
<dbReference type="PANTHER" id="PTHR37308:SF1">
    <property type="entry name" value="POLYPRENYL-PHOSPHATE TRANSPORTER"/>
    <property type="match status" value="1"/>
</dbReference>
<feature type="transmembrane region" description="Helical" evidence="1">
    <location>
        <begin position="80"/>
        <end position="102"/>
    </location>
</feature>
<dbReference type="PATRIC" id="fig|1305731.5.peg.580"/>
<feature type="transmembrane region" description="Helical" evidence="1">
    <location>
        <begin position="162"/>
        <end position="178"/>
    </location>
</feature>
<keyword evidence="1" id="KW-0472">Membrane</keyword>
<protein>
    <submittedName>
        <fullName evidence="2">Putative membrane protein</fullName>
    </submittedName>
</protein>
<dbReference type="Pfam" id="PF04018">
    <property type="entry name" value="VCA0040-like"/>
    <property type="match status" value="1"/>
</dbReference>
<feature type="transmembrane region" description="Helical" evidence="1">
    <location>
        <begin position="108"/>
        <end position="125"/>
    </location>
</feature>
<feature type="transmembrane region" description="Helical" evidence="1">
    <location>
        <begin position="132"/>
        <end position="150"/>
    </location>
</feature>
<accession>A0A0P8BJ99</accession>
<comment type="caution">
    <text evidence="2">The sequence shown here is derived from an EMBL/GenBank/DDBJ whole genome shotgun (WGS) entry which is preliminary data.</text>
</comment>
<keyword evidence="1" id="KW-0812">Transmembrane</keyword>
<dbReference type="OrthoDB" id="9793746at2"/>
<name>A0A0P8BJ99_9GAMM</name>
<sequence length="325" mass="34898">MSQQPDRSIPRQHHPAGVFFRGMAMGAADIVPGVSGGTIAFITGIYFRLLEAISAAPVAFFRQFLKGDVAGFWRSMDGNFLLCLLAGVLTSVASLASLITWLLDEHPVLIWSFFFGLIVASVWHVGQQVRRVSPALVVPLVVGIAFAWWVTTLPASELDPSGLAFLGAGALAICAMILPGISGSFLLLIIGMYAPVLAAVKSFELDHLGLFLIGCVIGLLSVARLITLAFRHFHDAVLALLTGFMIGALGKVWPWQETLSWRVNSSGKEVPVSQSPVGPETWAQLYGQDPQVLLAMVMAVVGLGLVLAMEWFGGRSERRQAAKTS</sequence>
<feature type="transmembrane region" description="Helical" evidence="1">
    <location>
        <begin position="209"/>
        <end position="230"/>
    </location>
</feature>
<feature type="transmembrane region" description="Helical" evidence="1">
    <location>
        <begin position="39"/>
        <end position="60"/>
    </location>
</feature>
<reference evidence="2 3" key="1">
    <citation type="submission" date="2015-09" db="EMBL/GenBank/DDBJ databases">
        <title>Identification and resolution of microdiversity through metagenomic sequencing of parallel consortia.</title>
        <authorList>
            <person name="Nelson W.C."/>
            <person name="Romine M.F."/>
            <person name="Lindemann S.R."/>
        </authorList>
    </citation>
    <scope>NUCLEOTIDE SEQUENCE [LARGE SCALE GENOMIC DNA]</scope>
    <source>
        <strain evidence="2">HL-55</strain>
    </source>
</reference>
<dbReference type="Proteomes" id="UP000050416">
    <property type="component" value="Unassembled WGS sequence"/>
</dbReference>
<dbReference type="PANTHER" id="PTHR37308">
    <property type="entry name" value="INTEGRAL MEMBRANE PROTEIN"/>
    <property type="match status" value="1"/>
</dbReference>
<evidence type="ECO:0000256" key="1">
    <source>
        <dbReference type="SAM" id="Phobius"/>
    </source>
</evidence>
<dbReference type="AlphaFoldDB" id="A0A0P8BJ99"/>
<evidence type="ECO:0000313" key="3">
    <source>
        <dbReference type="Proteomes" id="UP000050416"/>
    </source>
</evidence>
<evidence type="ECO:0000313" key="2">
    <source>
        <dbReference type="EMBL" id="KPQ28425.1"/>
    </source>
</evidence>
<keyword evidence="1" id="KW-1133">Transmembrane helix</keyword>